<dbReference type="GO" id="GO:0008320">
    <property type="term" value="F:protein transmembrane transporter activity"/>
    <property type="evidence" value="ECO:0007669"/>
    <property type="project" value="TreeGrafter"/>
</dbReference>
<keyword evidence="10" id="KW-1185">Reference proteome</keyword>
<keyword evidence="3" id="KW-0998">Cell outer membrane</keyword>
<keyword evidence="5" id="KW-0732">Signal</keyword>
<dbReference type="Gene3D" id="2.40.160.50">
    <property type="entry name" value="membrane protein fhac: a member of the omp85/tpsb transporter family"/>
    <property type="match status" value="1"/>
</dbReference>
<feature type="compositionally biased region" description="Basic and acidic residues" evidence="4">
    <location>
        <begin position="50"/>
        <end position="62"/>
    </location>
</feature>
<evidence type="ECO:0000256" key="1">
    <source>
        <dbReference type="ARBA" id="ARBA00022452"/>
    </source>
</evidence>
<dbReference type="InterPro" id="IPR005565">
    <property type="entry name" value="Hemolysn_activator_HlyB_C"/>
</dbReference>
<dbReference type="GO" id="GO:0098046">
    <property type="term" value="C:type V protein secretion system complex"/>
    <property type="evidence" value="ECO:0007669"/>
    <property type="project" value="TreeGrafter"/>
</dbReference>
<gene>
    <name evidence="9" type="ORF">EDC39_11576</name>
</gene>
<dbReference type="InterPro" id="IPR027282">
    <property type="entry name" value="TPS"/>
</dbReference>
<evidence type="ECO:0000259" key="6">
    <source>
        <dbReference type="Pfam" id="PF03865"/>
    </source>
</evidence>
<dbReference type="PANTHER" id="PTHR34597">
    <property type="entry name" value="SLR1661 PROTEIN"/>
    <property type="match status" value="1"/>
</dbReference>
<organism evidence="9 10">
    <name type="scientific">Geothermobacter ehrlichii</name>
    <dbReference type="NCBI Taxonomy" id="213224"/>
    <lineage>
        <taxon>Bacteria</taxon>
        <taxon>Pseudomonadati</taxon>
        <taxon>Thermodesulfobacteriota</taxon>
        <taxon>Desulfuromonadia</taxon>
        <taxon>Desulfuromonadales</taxon>
        <taxon>Geothermobacteraceae</taxon>
        <taxon>Geothermobacter</taxon>
    </lineage>
</organism>
<name>A0A5D3WIQ5_9BACT</name>
<feature type="signal peptide" evidence="5">
    <location>
        <begin position="1"/>
        <end position="38"/>
    </location>
</feature>
<dbReference type="InterPro" id="IPR051544">
    <property type="entry name" value="TPS_OM_transporter"/>
</dbReference>
<evidence type="ECO:0000256" key="2">
    <source>
        <dbReference type="ARBA" id="ARBA00022692"/>
    </source>
</evidence>
<dbReference type="AlphaFoldDB" id="A0A5D3WIQ5"/>
<dbReference type="Proteomes" id="UP000324159">
    <property type="component" value="Unassembled WGS sequence"/>
</dbReference>
<feature type="domain" description="ShlB POTRA" evidence="8">
    <location>
        <begin position="192"/>
        <end position="230"/>
    </location>
</feature>
<dbReference type="Pfam" id="PF17287">
    <property type="entry name" value="POTRA_3"/>
    <property type="match status" value="1"/>
</dbReference>
<dbReference type="InterPro" id="IPR013686">
    <property type="entry name" value="Polypept-transport_assoc_ShlB"/>
</dbReference>
<dbReference type="EMBL" id="VNIB01000015">
    <property type="protein sequence ID" value="TYO96129.1"/>
    <property type="molecule type" value="Genomic_DNA"/>
</dbReference>
<comment type="caution">
    <text evidence="9">The sequence shown here is derived from an EMBL/GenBank/DDBJ whole genome shotgun (WGS) entry which is preliminary data.</text>
</comment>
<dbReference type="InterPro" id="IPR035251">
    <property type="entry name" value="ShlB_POTRA"/>
</dbReference>
<keyword evidence="2" id="KW-0812">Transmembrane</keyword>
<evidence type="ECO:0000256" key="4">
    <source>
        <dbReference type="SAM" id="MobiDB-lite"/>
    </source>
</evidence>
<evidence type="ECO:0000259" key="7">
    <source>
        <dbReference type="Pfam" id="PF08479"/>
    </source>
</evidence>
<dbReference type="Pfam" id="PF03865">
    <property type="entry name" value="ShlB"/>
    <property type="match status" value="1"/>
</dbReference>
<proteinExistence type="predicted"/>
<feature type="chain" id="PRO_5022763872" evidence="5">
    <location>
        <begin position="39"/>
        <end position="585"/>
    </location>
</feature>
<evidence type="ECO:0000256" key="5">
    <source>
        <dbReference type="SAM" id="SignalP"/>
    </source>
</evidence>
<feature type="region of interest" description="Disordered" evidence="4">
    <location>
        <begin position="50"/>
        <end position="69"/>
    </location>
</feature>
<evidence type="ECO:0000259" key="8">
    <source>
        <dbReference type="Pfam" id="PF17287"/>
    </source>
</evidence>
<evidence type="ECO:0000256" key="3">
    <source>
        <dbReference type="ARBA" id="ARBA00023237"/>
    </source>
</evidence>
<feature type="domain" description="Haemolysin activator HlyB C-terminal" evidence="6">
    <location>
        <begin position="235"/>
        <end position="549"/>
    </location>
</feature>
<evidence type="ECO:0000313" key="10">
    <source>
        <dbReference type="Proteomes" id="UP000324159"/>
    </source>
</evidence>
<dbReference type="Pfam" id="PF08479">
    <property type="entry name" value="POTRA_2"/>
    <property type="match status" value="1"/>
</dbReference>
<dbReference type="Gene3D" id="3.10.20.310">
    <property type="entry name" value="membrane protein fhac"/>
    <property type="match status" value="1"/>
</dbReference>
<protein>
    <submittedName>
        <fullName evidence="9">Hemolysin activation/secretion protein</fullName>
    </submittedName>
</protein>
<keyword evidence="1" id="KW-0472">Membrane</keyword>
<reference evidence="9 10" key="1">
    <citation type="submission" date="2019-07" db="EMBL/GenBank/DDBJ databases">
        <title>Genomic Encyclopedia of Type Strains, Phase IV (KMG-IV): sequencing the most valuable type-strain genomes for metagenomic binning, comparative biology and taxonomic classification.</title>
        <authorList>
            <person name="Goeker M."/>
        </authorList>
    </citation>
    <scope>NUCLEOTIDE SEQUENCE [LARGE SCALE GENOMIC DNA]</scope>
    <source>
        <strain evidence="9 10">SS015</strain>
    </source>
</reference>
<dbReference type="PANTHER" id="PTHR34597:SF3">
    <property type="entry name" value="OUTER MEMBRANE TRANSPORTER CDIB"/>
    <property type="match status" value="1"/>
</dbReference>
<dbReference type="PIRSF" id="PIRSF029745">
    <property type="entry name" value="FhaC"/>
    <property type="match status" value="1"/>
</dbReference>
<accession>A0A5D3WIQ5</accession>
<sequence length="585" mass="65138">MAHGCAPPPNQTAGPLFPLAVLLPLMLLLLVPTTSALAAVTDTASEEQRLRQQREYERRQVERTPPASRLEREVEAVPFELPAEERCFVITEPTIAIPAALQTEHPETADLLKPGGKLAFLQEAMATLRGRCVGVEGINRLVRHLTSLLLEAGYTTTRVGIPAQNLAPGRLRLELIPGRLRAIRVEGVTGPFSTAALPLRPGDLIDIRALEQGLEQMQLPSRDVRLDLLPGDRPGESDLLIHVRQNRPWRLSLTLDNTGSRATGPWRTGTTLKLDSPFAHSGQLDLDWTGTPGDVNRHRAENLRLAYSLPLGWWRLGIDLSRDSWRQTVAGINQDFTSSGESRRFGVFLSRTLSRDRQQKLDIDLSLATRSSRGFIEDVEIGVQRRRQTDLGVGLRQTVRFGQTLLYWKLTHRRGMPWFGARRDFPGRQPEDPTFFYRLQTFDLNLEHPWQAGPLRLNSQVVLHVQYSATPLFTADQIAIGGPWTVRGFDGEQTLSAERGFFARGETELDLPRSWPDLFAGLDYGRVGGPSAAVPGGQELAGAVVGLRGRWNRLGLEAFAGWPLKKPDRLRTAQPAVTVRMSWGI</sequence>
<keyword evidence="1" id="KW-1134">Transmembrane beta strand</keyword>
<feature type="domain" description="Polypeptide-transport-associated ShlB-type" evidence="7">
    <location>
        <begin position="121"/>
        <end position="178"/>
    </location>
</feature>
<dbReference type="GO" id="GO:0046819">
    <property type="term" value="P:protein secretion by the type V secretion system"/>
    <property type="evidence" value="ECO:0007669"/>
    <property type="project" value="TreeGrafter"/>
</dbReference>
<evidence type="ECO:0000313" key="9">
    <source>
        <dbReference type="EMBL" id="TYO96129.1"/>
    </source>
</evidence>